<evidence type="ECO:0000313" key="4">
    <source>
        <dbReference type="EMBL" id="NKC33324.1"/>
    </source>
</evidence>
<evidence type="ECO:0000313" key="5">
    <source>
        <dbReference type="Proteomes" id="UP000787635"/>
    </source>
</evidence>
<keyword evidence="2" id="KW-0378">Hydrolase</keyword>
<reference evidence="4 5" key="1">
    <citation type="submission" date="2020-03" db="EMBL/GenBank/DDBJ databases">
        <title>Roseomonas selenitidurans sp. nov. isolated from urban soil.</title>
        <authorList>
            <person name="Liu H."/>
        </authorList>
    </citation>
    <scope>NUCLEOTIDE SEQUENCE [LARGE SCALE GENOMIC DNA]</scope>
    <source>
        <strain evidence="4 5">BU-1</strain>
    </source>
</reference>
<dbReference type="CDD" id="cd03443">
    <property type="entry name" value="PaaI_thioesterase"/>
    <property type="match status" value="1"/>
</dbReference>
<accession>A0ABX1E813</accession>
<dbReference type="InterPro" id="IPR006683">
    <property type="entry name" value="Thioestr_dom"/>
</dbReference>
<keyword evidence="5" id="KW-1185">Reference proteome</keyword>
<sequence>MNLAAMQTRVHEGVPLAGAWGVEVLAFDAGTARLRLPFRDALLRPGGTISGPALMGLVDVAMWVALLSLTEGRDESRTVNLAITFLRAVPPGAVLAEARVIRRGRRLCYGEVTLFAEGATEPCAHATTNWAVIQSSDAVSS</sequence>
<feature type="domain" description="Thioesterase" evidence="3">
    <location>
        <begin position="46"/>
        <end position="122"/>
    </location>
</feature>
<dbReference type="InterPro" id="IPR029069">
    <property type="entry name" value="HotDog_dom_sf"/>
</dbReference>
<gene>
    <name evidence="4" type="ORF">HEQ75_20860</name>
</gene>
<comment type="caution">
    <text evidence="4">The sequence shown here is derived from an EMBL/GenBank/DDBJ whole genome shotgun (WGS) entry which is preliminary data.</text>
</comment>
<dbReference type="InterPro" id="IPR039298">
    <property type="entry name" value="ACOT13"/>
</dbReference>
<evidence type="ECO:0000256" key="1">
    <source>
        <dbReference type="ARBA" id="ARBA00008324"/>
    </source>
</evidence>
<dbReference type="Gene3D" id="3.10.129.10">
    <property type="entry name" value="Hotdog Thioesterase"/>
    <property type="match status" value="1"/>
</dbReference>
<dbReference type="PANTHER" id="PTHR21660:SF1">
    <property type="entry name" value="ACYL-COENZYME A THIOESTERASE 13"/>
    <property type="match status" value="1"/>
</dbReference>
<dbReference type="NCBIfam" id="TIGR00369">
    <property type="entry name" value="unchar_dom_1"/>
    <property type="match status" value="1"/>
</dbReference>
<dbReference type="EMBL" id="JAAVNE010000042">
    <property type="protein sequence ID" value="NKC33324.1"/>
    <property type="molecule type" value="Genomic_DNA"/>
</dbReference>
<dbReference type="RefSeq" id="WP_168034051.1">
    <property type="nucleotide sequence ID" value="NZ_JAAVNE010000042.1"/>
</dbReference>
<protein>
    <submittedName>
        <fullName evidence="4">PaaI family thioesterase</fullName>
    </submittedName>
</protein>
<name>A0ABX1E813_9PROT</name>
<dbReference type="InterPro" id="IPR003736">
    <property type="entry name" value="PAAI_dom"/>
</dbReference>
<evidence type="ECO:0000259" key="3">
    <source>
        <dbReference type="Pfam" id="PF03061"/>
    </source>
</evidence>
<proteinExistence type="inferred from homology"/>
<dbReference type="Proteomes" id="UP000787635">
    <property type="component" value="Unassembled WGS sequence"/>
</dbReference>
<dbReference type="Pfam" id="PF03061">
    <property type="entry name" value="4HBT"/>
    <property type="match status" value="1"/>
</dbReference>
<evidence type="ECO:0000256" key="2">
    <source>
        <dbReference type="ARBA" id="ARBA00022801"/>
    </source>
</evidence>
<organism evidence="4 5">
    <name type="scientific">Falsiroseomonas selenitidurans</name>
    <dbReference type="NCBI Taxonomy" id="2716335"/>
    <lineage>
        <taxon>Bacteria</taxon>
        <taxon>Pseudomonadati</taxon>
        <taxon>Pseudomonadota</taxon>
        <taxon>Alphaproteobacteria</taxon>
        <taxon>Acetobacterales</taxon>
        <taxon>Roseomonadaceae</taxon>
        <taxon>Falsiroseomonas</taxon>
    </lineage>
</organism>
<dbReference type="PANTHER" id="PTHR21660">
    <property type="entry name" value="THIOESTERASE SUPERFAMILY MEMBER-RELATED"/>
    <property type="match status" value="1"/>
</dbReference>
<dbReference type="SUPFAM" id="SSF54637">
    <property type="entry name" value="Thioesterase/thiol ester dehydrase-isomerase"/>
    <property type="match status" value="1"/>
</dbReference>
<comment type="similarity">
    <text evidence="1">Belongs to the thioesterase PaaI family.</text>
</comment>